<proteinExistence type="predicted"/>
<dbReference type="AlphaFoldDB" id="A0A6S6YNS2"/>
<protein>
    <submittedName>
        <fullName evidence="1">Uncharacterized protein</fullName>
    </submittedName>
</protein>
<keyword evidence="2" id="KW-1185">Reference proteome</keyword>
<gene>
    <name evidence="1" type="ORF">LMG3431_00040</name>
</gene>
<reference evidence="1 2" key="1">
    <citation type="submission" date="2020-04" db="EMBL/GenBank/DDBJ databases">
        <authorList>
            <person name="De Canck E."/>
        </authorList>
    </citation>
    <scope>NUCLEOTIDE SEQUENCE [LARGE SCALE GENOMIC DNA]</scope>
    <source>
        <strain evidence="1 2">LMG 3431</strain>
    </source>
</reference>
<dbReference type="Proteomes" id="UP000494108">
    <property type="component" value="Unassembled WGS sequence"/>
</dbReference>
<dbReference type="EMBL" id="CADIJX010000001">
    <property type="protein sequence ID" value="CAB3624599.1"/>
    <property type="molecule type" value="Genomic_DNA"/>
</dbReference>
<dbReference type="RefSeq" id="WP_175172411.1">
    <property type="nucleotide sequence ID" value="NZ_CADIJX010000001.1"/>
</dbReference>
<accession>A0A6S6YNS2</accession>
<evidence type="ECO:0000313" key="2">
    <source>
        <dbReference type="Proteomes" id="UP000494108"/>
    </source>
</evidence>
<sequence length="77" mass="8902">MSRITVGVNEKGVRVGEDHQRATLTDHDVELMRQLREEGLGYKRLAKMFDTSVRNVRDIVNYKRRVTTPTAWKTITG</sequence>
<organism evidence="1 2">
    <name type="scientific">Achromobacter pestifer</name>
    <dbReference type="NCBI Taxonomy" id="1353889"/>
    <lineage>
        <taxon>Bacteria</taxon>
        <taxon>Pseudomonadati</taxon>
        <taxon>Pseudomonadota</taxon>
        <taxon>Betaproteobacteria</taxon>
        <taxon>Burkholderiales</taxon>
        <taxon>Alcaligenaceae</taxon>
        <taxon>Achromobacter</taxon>
    </lineage>
</organism>
<evidence type="ECO:0000313" key="1">
    <source>
        <dbReference type="EMBL" id="CAB3624599.1"/>
    </source>
</evidence>
<name>A0A6S6YNS2_9BURK</name>